<evidence type="ECO:0000313" key="8">
    <source>
        <dbReference type="Proteomes" id="UP001233999"/>
    </source>
</evidence>
<dbReference type="Pfam" id="PF24161">
    <property type="entry name" value="CCDC39"/>
    <property type="match status" value="1"/>
</dbReference>
<accession>A0AAD7ZJL7</accession>
<evidence type="ECO:0000256" key="5">
    <source>
        <dbReference type="SAM" id="Coils"/>
    </source>
</evidence>
<evidence type="ECO:0000256" key="4">
    <source>
        <dbReference type="ARBA" id="ARBA00045182"/>
    </source>
</evidence>
<dbReference type="EMBL" id="JASPKZ010007883">
    <property type="protein sequence ID" value="KAJ9581586.1"/>
    <property type="molecule type" value="Genomic_DNA"/>
</dbReference>
<dbReference type="PANTHER" id="PTHR18962">
    <property type="entry name" value="COILED-COIL DOMAIN-CONTAINING PROTEIN 39"/>
    <property type="match status" value="1"/>
</dbReference>
<evidence type="ECO:0000256" key="6">
    <source>
        <dbReference type="SAM" id="MobiDB-lite"/>
    </source>
</evidence>
<reference evidence="7" key="1">
    <citation type="journal article" date="2023" name="IScience">
        <title>Live-bearing cockroach genome reveals convergent evolutionary mechanisms linked to viviparity in insects and beyond.</title>
        <authorList>
            <person name="Fouks B."/>
            <person name="Harrison M.C."/>
            <person name="Mikhailova A.A."/>
            <person name="Marchal E."/>
            <person name="English S."/>
            <person name="Carruthers M."/>
            <person name="Jennings E.C."/>
            <person name="Chiamaka E.L."/>
            <person name="Frigard R.A."/>
            <person name="Pippel M."/>
            <person name="Attardo G.M."/>
            <person name="Benoit J.B."/>
            <person name="Bornberg-Bauer E."/>
            <person name="Tobe S.S."/>
        </authorList>
    </citation>
    <scope>NUCLEOTIDE SEQUENCE</scope>
    <source>
        <strain evidence="7">Stay&amp;Tobe</strain>
    </source>
</reference>
<keyword evidence="3 5" id="KW-0175">Coiled coil</keyword>
<protein>
    <recommendedName>
        <fullName evidence="2">Coiled-coil domain-containing protein 39</fullName>
    </recommendedName>
</protein>
<feature type="non-terminal residue" evidence="7">
    <location>
        <position position="521"/>
    </location>
</feature>
<dbReference type="InterPro" id="IPR033290">
    <property type="entry name" value="CCDC39"/>
</dbReference>
<comment type="function">
    <text evidence="4">Required for assembly of dynein regulatory complex (DRC) and inner dynein arm (IDA) complexes, which are responsible for ciliary beat regulation, thereby playing a central role in motility in cilia and flagella. Probably acts together with CCDC40 to form a molecular ruler that determines the 96 nanometer (nm) repeat length and arrangements of components in cilia and flagella. Not required for outer dynein arm complexes assembly.</text>
</comment>
<evidence type="ECO:0000256" key="2">
    <source>
        <dbReference type="ARBA" id="ARBA00016725"/>
    </source>
</evidence>
<dbReference type="GO" id="GO:0060287">
    <property type="term" value="P:epithelial cilium movement involved in determination of left/right asymmetry"/>
    <property type="evidence" value="ECO:0007669"/>
    <property type="project" value="TreeGrafter"/>
</dbReference>
<dbReference type="PANTHER" id="PTHR18962:SF0">
    <property type="entry name" value="COILED-COIL DOMAIN-CONTAINING PROTEIN 39"/>
    <property type="match status" value="1"/>
</dbReference>
<evidence type="ECO:0000256" key="1">
    <source>
        <dbReference type="ARBA" id="ARBA00005805"/>
    </source>
</evidence>
<feature type="coiled-coil region" evidence="5">
    <location>
        <begin position="225"/>
        <end position="388"/>
    </location>
</feature>
<organism evidence="7 8">
    <name type="scientific">Diploptera punctata</name>
    <name type="common">Pacific beetle cockroach</name>
    <dbReference type="NCBI Taxonomy" id="6984"/>
    <lineage>
        <taxon>Eukaryota</taxon>
        <taxon>Metazoa</taxon>
        <taxon>Ecdysozoa</taxon>
        <taxon>Arthropoda</taxon>
        <taxon>Hexapoda</taxon>
        <taxon>Insecta</taxon>
        <taxon>Pterygota</taxon>
        <taxon>Neoptera</taxon>
        <taxon>Polyneoptera</taxon>
        <taxon>Dictyoptera</taxon>
        <taxon>Blattodea</taxon>
        <taxon>Blaberoidea</taxon>
        <taxon>Blaberidae</taxon>
        <taxon>Diplopterinae</taxon>
        <taxon>Diploptera</taxon>
    </lineage>
</organism>
<dbReference type="GO" id="GO:0005930">
    <property type="term" value="C:axoneme"/>
    <property type="evidence" value="ECO:0007669"/>
    <property type="project" value="InterPro"/>
</dbReference>
<dbReference type="Proteomes" id="UP001233999">
    <property type="component" value="Unassembled WGS sequence"/>
</dbReference>
<comment type="caution">
    <text evidence="7">The sequence shown here is derived from an EMBL/GenBank/DDBJ whole genome shotgun (WGS) entry which is preliminary data.</text>
</comment>
<dbReference type="GO" id="GO:0036159">
    <property type="term" value="P:inner dynein arm assembly"/>
    <property type="evidence" value="ECO:0007669"/>
    <property type="project" value="InterPro"/>
</dbReference>
<feature type="region of interest" description="Disordered" evidence="6">
    <location>
        <begin position="1"/>
        <end position="26"/>
    </location>
</feature>
<feature type="region of interest" description="Disordered" evidence="6">
    <location>
        <begin position="436"/>
        <end position="521"/>
    </location>
</feature>
<name>A0AAD7ZJL7_DIPPU</name>
<evidence type="ECO:0000313" key="7">
    <source>
        <dbReference type="EMBL" id="KAJ9581586.1"/>
    </source>
</evidence>
<keyword evidence="8" id="KW-1185">Reference proteome</keyword>
<sequence length="521" mass="59156">EFEAQMLESRLDHLTGNAKDSEAQEANEKKLKELEGVLNEKMATYNLLATQNQKLEERMGRLTKAIDLDSAELEKLKDKQQDQLLLAEGGQKQLKQFKDRNQEKQVEENVLRLRVAQAEKAITQEGNKVFSLEKQKLELEAALKEREVEIKVHTDVLTIQKRTLNEEKSRLIADIKACECKTDQLQKKYDIVMSSLGKTEDGEHLSVTYFKIKSAQEKYELQQHGDKLDAKIRKTEKEILAMENTLRIINAANDKYRRNLSAVDEDSDEFKEKKVLEHQYFAALDVLKDRKTQLSDLNSQIKLLEETLQKIFETEGDLRAMWKDKDQDGRDLDKDLQEQTSKLIRAEKQLRKVFREIKGAGQTKLTPLEEKDIETRELQEQNQSSLQQLAEFVAHHIEAGPVVVHYLEEKGLCLPVPRSPGGSLAYLSTHDRHALTPSIKSPASSRISLREPGHLPGNHLSVTSQGMRSSSSSRSSQRSSQSKPSTSVITLDSAKLNGANYKSEKGVCSTAASVKRKPQKD</sequence>
<dbReference type="GO" id="GO:0060285">
    <property type="term" value="P:cilium-dependent cell motility"/>
    <property type="evidence" value="ECO:0007669"/>
    <property type="project" value="TreeGrafter"/>
</dbReference>
<gene>
    <name evidence="7" type="ORF">L9F63_023233</name>
</gene>
<feature type="compositionally biased region" description="Low complexity" evidence="6">
    <location>
        <begin position="461"/>
        <end position="487"/>
    </location>
</feature>
<comment type="similarity">
    <text evidence="1">Belongs to the CCDC39 family.</text>
</comment>
<feature type="compositionally biased region" description="Polar residues" evidence="6">
    <location>
        <begin position="438"/>
        <end position="447"/>
    </location>
</feature>
<reference evidence="7" key="2">
    <citation type="submission" date="2023-05" db="EMBL/GenBank/DDBJ databases">
        <authorList>
            <person name="Fouks B."/>
        </authorList>
    </citation>
    <scope>NUCLEOTIDE SEQUENCE</scope>
    <source>
        <strain evidence="7">Stay&amp;Tobe</strain>
        <tissue evidence="7">Testes</tissue>
    </source>
</reference>
<proteinExistence type="inferred from homology"/>
<dbReference type="AlphaFoldDB" id="A0AAD7ZJL7"/>
<feature type="compositionally biased region" description="Basic and acidic residues" evidence="6">
    <location>
        <begin position="9"/>
        <end position="26"/>
    </location>
</feature>
<dbReference type="GO" id="GO:0005576">
    <property type="term" value="C:extracellular region"/>
    <property type="evidence" value="ECO:0007669"/>
    <property type="project" value="GOC"/>
</dbReference>
<evidence type="ECO:0000256" key="3">
    <source>
        <dbReference type="ARBA" id="ARBA00023054"/>
    </source>
</evidence>